<keyword evidence="11" id="KW-1185">Reference proteome</keyword>
<comment type="similarity">
    <text evidence="2">Belongs to the SLC13A/DASS transporter (TC 2.A.47) family. NADC subfamily.</text>
</comment>
<dbReference type="GO" id="GO:0005886">
    <property type="term" value="C:plasma membrane"/>
    <property type="evidence" value="ECO:0007669"/>
    <property type="project" value="TreeGrafter"/>
</dbReference>
<evidence type="ECO:0000313" key="10">
    <source>
        <dbReference type="EMBL" id="GGH67827.1"/>
    </source>
</evidence>
<dbReference type="GO" id="GO:1905039">
    <property type="term" value="P:carboxylic acid transmembrane transport"/>
    <property type="evidence" value="ECO:0007669"/>
    <property type="project" value="UniProtKB-ARBA"/>
</dbReference>
<keyword evidence="7 9" id="KW-0472">Membrane</keyword>
<evidence type="ECO:0000256" key="1">
    <source>
        <dbReference type="ARBA" id="ARBA00004141"/>
    </source>
</evidence>
<evidence type="ECO:0000256" key="8">
    <source>
        <dbReference type="ARBA" id="ARBA00031174"/>
    </source>
</evidence>
<evidence type="ECO:0000256" key="4">
    <source>
        <dbReference type="ARBA" id="ARBA00022692"/>
    </source>
</evidence>
<dbReference type="Proteomes" id="UP000602050">
    <property type="component" value="Unassembled WGS sequence"/>
</dbReference>
<gene>
    <name evidence="10" type="ORF">GCM10010978_00190</name>
</gene>
<dbReference type="InterPro" id="IPR001898">
    <property type="entry name" value="SLC13A/DASS"/>
</dbReference>
<dbReference type="PANTHER" id="PTHR10283:SF82">
    <property type="entry name" value="SOLUTE CARRIER FAMILY 13 MEMBER 2"/>
    <property type="match status" value="1"/>
</dbReference>
<keyword evidence="6 9" id="KW-1133">Transmembrane helix</keyword>
<feature type="transmembrane region" description="Helical" evidence="9">
    <location>
        <begin position="181"/>
        <end position="203"/>
    </location>
</feature>
<evidence type="ECO:0000313" key="11">
    <source>
        <dbReference type="Proteomes" id="UP000602050"/>
    </source>
</evidence>
<organism evidence="10 11">
    <name type="scientific">Compostibacillus humi</name>
    <dbReference type="NCBI Taxonomy" id="1245525"/>
    <lineage>
        <taxon>Bacteria</taxon>
        <taxon>Bacillati</taxon>
        <taxon>Bacillota</taxon>
        <taxon>Bacilli</taxon>
        <taxon>Bacillales</taxon>
        <taxon>Bacillaceae</taxon>
        <taxon>Compostibacillus</taxon>
    </lineage>
</organism>
<comment type="caution">
    <text evidence="10">The sequence shown here is derived from an EMBL/GenBank/DDBJ whole genome shotgun (WGS) entry which is preliminary data.</text>
</comment>
<feature type="transmembrane region" description="Helical" evidence="9">
    <location>
        <begin position="390"/>
        <end position="407"/>
    </location>
</feature>
<feature type="transmembrane region" description="Helical" evidence="9">
    <location>
        <begin position="130"/>
        <end position="151"/>
    </location>
</feature>
<evidence type="ECO:0000256" key="7">
    <source>
        <dbReference type="ARBA" id="ARBA00023136"/>
    </source>
</evidence>
<feature type="transmembrane region" description="Helical" evidence="9">
    <location>
        <begin position="224"/>
        <end position="247"/>
    </location>
</feature>
<keyword evidence="5" id="KW-0769">Symport</keyword>
<dbReference type="Pfam" id="PF00939">
    <property type="entry name" value="Na_sulph_symp"/>
    <property type="match status" value="1"/>
</dbReference>
<feature type="transmembrane region" description="Helical" evidence="9">
    <location>
        <begin position="87"/>
        <end position="110"/>
    </location>
</feature>
<dbReference type="GO" id="GO:0015293">
    <property type="term" value="F:symporter activity"/>
    <property type="evidence" value="ECO:0007669"/>
    <property type="project" value="UniProtKB-KW"/>
</dbReference>
<sequence>MEQETKKLTKRRAFSFSRRVLAFTLAAAGFFAVLLLLPAEVEWEARTAIAVLLFGLLLWALEPIPLGMTSILTLVLLLLMKAVSIDVALSGFASPAVFLIVAGMMIAKAVNETPLMDRLTYSLLAKWGRSPKGIFIGLFLLMQVQAFFIPATAVRTQLVIPVVLSVITAVGAKKGSNFSKLMLIGTAFAGNISGTAILTAAIGNILTIEILQLYLGRTLSYFDWFLYAFPIWLLLMAAIPFIVWKTYPPEDYSFASLQEEMKKKKSAIGPLTGKEIKCIVILTGTVLLWMTQSLHGFHPTVPALLAVVLFAMPKIGFVSWKKVINVNFDMVLLIGATLSLGMVLIETGAIDLLASMLKTDAVLKAFGNPWLAILVVVIVSHLYHLGVTNVSTAVVTLLPVLIGLANLSGMDPMVIVFASSVSTLFGFILIVETMPNVIVHGTGLVAQRDFYIPGFWATVASIVIVAAVAFTWWRWLGFWPM</sequence>
<dbReference type="RefSeq" id="WP_188390322.1">
    <property type="nucleotide sequence ID" value="NZ_BMEV01000001.1"/>
</dbReference>
<dbReference type="NCBIfam" id="TIGR00785">
    <property type="entry name" value="dass"/>
    <property type="match status" value="1"/>
</dbReference>
<name>A0A8J2ZNV0_9BACI</name>
<feature type="transmembrane region" description="Helical" evidence="9">
    <location>
        <begin position="20"/>
        <end position="37"/>
    </location>
</feature>
<evidence type="ECO:0000256" key="6">
    <source>
        <dbReference type="ARBA" id="ARBA00022989"/>
    </source>
</evidence>
<evidence type="ECO:0000256" key="9">
    <source>
        <dbReference type="SAM" id="Phobius"/>
    </source>
</evidence>
<feature type="transmembrane region" description="Helical" evidence="9">
    <location>
        <begin position="366"/>
        <end position="384"/>
    </location>
</feature>
<keyword evidence="5" id="KW-0813">Transport</keyword>
<feature type="transmembrane region" description="Helical" evidence="9">
    <location>
        <begin position="451"/>
        <end position="473"/>
    </location>
</feature>
<dbReference type="AlphaFoldDB" id="A0A8J2ZNV0"/>
<comment type="subcellular location">
    <subcellularLocation>
        <location evidence="1">Membrane</location>
        <topology evidence="1">Multi-pass membrane protein</topology>
    </subcellularLocation>
</comment>
<dbReference type="EMBL" id="BMEV01000001">
    <property type="protein sequence ID" value="GGH67827.1"/>
    <property type="molecule type" value="Genomic_DNA"/>
</dbReference>
<evidence type="ECO:0000256" key="3">
    <source>
        <dbReference type="ARBA" id="ARBA00020150"/>
    </source>
</evidence>
<reference evidence="10" key="2">
    <citation type="submission" date="2020-09" db="EMBL/GenBank/DDBJ databases">
        <authorList>
            <person name="Sun Q."/>
            <person name="Zhou Y."/>
        </authorList>
    </citation>
    <scope>NUCLEOTIDE SEQUENCE</scope>
    <source>
        <strain evidence="10">CGMCC 1.12360</strain>
    </source>
</reference>
<accession>A0A8J2ZNV0</accession>
<protein>
    <recommendedName>
        <fullName evidence="3">Sodium-dependent dicarboxylate transporter SdcS</fullName>
    </recommendedName>
    <alternativeName>
        <fullName evidence="8">Na(+)/dicarboxylate symporter</fullName>
    </alternativeName>
</protein>
<evidence type="ECO:0000256" key="2">
    <source>
        <dbReference type="ARBA" id="ARBA00006772"/>
    </source>
</evidence>
<dbReference type="GO" id="GO:0008514">
    <property type="term" value="F:organic anion transmembrane transporter activity"/>
    <property type="evidence" value="ECO:0007669"/>
    <property type="project" value="UniProtKB-ARBA"/>
</dbReference>
<reference evidence="10" key="1">
    <citation type="journal article" date="2014" name="Int. J. Syst. Evol. Microbiol.">
        <title>Complete genome sequence of Corynebacterium casei LMG S-19264T (=DSM 44701T), isolated from a smear-ripened cheese.</title>
        <authorList>
            <consortium name="US DOE Joint Genome Institute (JGI-PGF)"/>
            <person name="Walter F."/>
            <person name="Albersmeier A."/>
            <person name="Kalinowski J."/>
            <person name="Ruckert C."/>
        </authorList>
    </citation>
    <scope>NUCLEOTIDE SEQUENCE</scope>
    <source>
        <strain evidence="10">CGMCC 1.12360</strain>
    </source>
</reference>
<dbReference type="PANTHER" id="PTHR10283">
    <property type="entry name" value="SOLUTE CARRIER FAMILY 13 MEMBER"/>
    <property type="match status" value="1"/>
</dbReference>
<feature type="transmembrane region" description="Helical" evidence="9">
    <location>
        <begin position="301"/>
        <end position="320"/>
    </location>
</feature>
<feature type="transmembrane region" description="Helical" evidence="9">
    <location>
        <begin position="332"/>
        <end position="354"/>
    </location>
</feature>
<feature type="transmembrane region" description="Helical" evidence="9">
    <location>
        <begin position="158"/>
        <end position="175"/>
    </location>
</feature>
<keyword evidence="4 9" id="KW-0812">Transmembrane</keyword>
<feature type="transmembrane region" description="Helical" evidence="9">
    <location>
        <begin position="49"/>
        <end position="80"/>
    </location>
</feature>
<proteinExistence type="inferred from homology"/>
<evidence type="ECO:0000256" key="5">
    <source>
        <dbReference type="ARBA" id="ARBA00022847"/>
    </source>
</evidence>